<dbReference type="GO" id="GO:0003677">
    <property type="term" value="F:DNA binding"/>
    <property type="evidence" value="ECO:0007669"/>
    <property type="project" value="InterPro"/>
</dbReference>
<accession>A0A178ML09</accession>
<dbReference type="OrthoDB" id="8013467at2"/>
<dbReference type="SUPFAM" id="SSF48019">
    <property type="entry name" value="post-AAA+ oligomerization domain-like"/>
    <property type="match status" value="1"/>
</dbReference>
<proteinExistence type="predicted"/>
<dbReference type="Proteomes" id="UP000078428">
    <property type="component" value="Unassembled WGS sequence"/>
</dbReference>
<dbReference type="RefSeq" id="WP_068493337.1">
    <property type="nucleotide sequence ID" value="NZ_LWQT01000064.1"/>
</dbReference>
<dbReference type="EMBL" id="LWQT01000064">
    <property type="protein sequence ID" value="OAN49411.1"/>
    <property type="molecule type" value="Genomic_DNA"/>
</dbReference>
<organism evidence="1 2">
    <name type="scientific">Paramagnetospirillum marisnigri</name>
    <dbReference type="NCBI Taxonomy" id="1285242"/>
    <lineage>
        <taxon>Bacteria</taxon>
        <taxon>Pseudomonadati</taxon>
        <taxon>Pseudomonadota</taxon>
        <taxon>Alphaproteobacteria</taxon>
        <taxon>Rhodospirillales</taxon>
        <taxon>Magnetospirillaceae</taxon>
        <taxon>Paramagnetospirillum</taxon>
    </lineage>
</organism>
<dbReference type="STRING" id="1285242.A6A04_19485"/>
<keyword evidence="2" id="KW-1185">Reference proteome</keyword>
<dbReference type="Gene3D" id="1.20.272.10">
    <property type="match status" value="1"/>
</dbReference>
<comment type="caution">
    <text evidence="1">The sequence shown here is derived from an EMBL/GenBank/DDBJ whole genome shotgun (WGS) entry which is preliminary data.</text>
</comment>
<gene>
    <name evidence="1" type="ORF">A6A04_19485</name>
</gene>
<sequence length="373" mass="40220">MNHHHDLVAAFLPMTVPSPLALPDSWIARSVMQKAIRRAETELAGRAAVTLLRMDRTATWQRLLLIAYEDVGIGGLDAVVATTTMMSVRNRRNLGDDALVAAAIARMLASAIKDRGAEGLSCAAIKHPALGPLRHLLATLAIPHVLGMVRDSSLPLVERAVAAWNASGVDSWPNRRVGPGDLSALLRIYQSLGVKEEILGGVATAIRRVREPMFVIFPLLVLAMDKGHIVDNPPQPMPMIGDLPLCALDKFTRIGKEAIARFATTTPSIMAALNDLLPYRLWAKATGFGVFYAEGGRVFPRLAWSQSAAIERVGIEADFMSIGFPADAVTDFLALVEVELPHLNAIRTRLLSSSPGAATEYVSHDAHQNGTPS</sequence>
<protein>
    <submittedName>
        <fullName evidence="1">Uncharacterized protein</fullName>
    </submittedName>
</protein>
<dbReference type="GO" id="GO:0006260">
    <property type="term" value="P:DNA replication"/>
    <property type="evidence" value="ECO:0007669"/>
    <property type="project" value="InterPro"/>
</dbReference>
<name>A0A178ML09_9PROT</name>
<dbReference type="AlphaFoldDB" id="A0A178ML09"/>
<evidence type="ECO:0000313" key="1">
    <source>
        <dbReference type="EMBL" id="OAN49411.1"/>
    </source>
</evidence>
<reference evidence="1 2" key="1">
    <citation type="submission" date="2016-04" db="EMBL/GenBank/DDBJ databases">
        <title>Draft genome sequence of freshwater magnetotactic bacteria Magnetospirillum marisnigri SP-1 and Magnetospirillum moscoviense BB-1.</title>
        <authorList>
            <person name="Koziaeva V."/>
            <person name="Dziuba M.V."/>
            <person name="Ivanov T.M."/>
            <person name="Kuznetsov B."/>
            <person name="Grouzdev D.S."/>
        </authorList>
    </citation>
    <scope>NUCLEOTIDE SEQUENCE [LARGE SCALE GENOMIC DNA]</scope>
    <source>
        <strain evidence="1 2">SP-1</strain>
    </source>
</reference>
<dbReference type="InterPro" id="IPR008921">
    <property type="entry name" value="DNA_pol3_clamp-load_cplx_C"/>
</dbReference>
<evidence type="ECO:0000313" key="2">
    <source>
        <dbReference type="Proteomes" id="UP000078428"/>
    </source>
</evidence>